<reference evidence="1" key="1">
    <citation type="submission" date="2020-04" db="EMBL/GenBank/DDBJ databases">
        <authorList>
            <person name="Alioto T."/>
            <person name="Alioto T."/>
            <person name="Gomez Garrido J."/>
        </authorList>
    </citation>
    <scope>NUCLEOTIDE SEQUENCE</scope>
    <source>
        <strain evidence="1">A484AB</strain>
    </source>
</reference>
<organism evidence="1 2">
    <name type="scientific">Paramuricea clavata</name>
    <name type="common">Red gorgonian</name>
    <name type="synonym">Violescent sea-whip</name>
    <dbReference type="NCBI Taxonomy" id="317549"/>
    <lineage>
        <taxon>Eukaryota</taxon>
        <taxon>Metazoa</taxon>
        <taxon>Cnidaria</taxon>
        <taxon>Anthozoa</taxon>
        <taxon>Octocorallia</taxon>
        <taxon>Malacalcyonacea</taxon>
        <taxon>Plexauridae</taxon>
        <taxon>Paramuricea</taxon>
    </lineage>
</organism>
<proteinExistence type="predicted"/>
<dbReference type="EMBL" id="CACRXK020014624">
    <property type="protein sequence ID" value="CAB4027140.1"/>
    <property type="molecule type" value="Genomic_DNA"/>
</dbReference>
<sequence>MSRAKLALWFIKSFGLELTELKARERQTGIVHSLSVDNTCIPADGTKGFDSLSSHDQKTVEQVLFLLDKFCVGDSFYHELTMIIDGLPKSYLVKQRRGQLNNISNVVPTPGKADGAQISFTDMLKSHVDEFIKLHDEVDWSKENVQVKISGDGAQMTRNSSFILLSFSLLQNQDDVMSASGNHTFAIVKGSESYETLQDSFGMIFQEINNLIQVGEITINNSRLNLEFFLEGDYKFLLIMMGMKAATSNFACVWCKIHKDNRWKMDKDLTHYNSIPIKRTLQEIINMAQKKDTQD</sequence>
<keyword evidence="2" id="KW-1185">Reference proteome</keyword>
<dbReference type="PANTHER" id="PTHR31424:SF3">
    <property type="entry name" value="RING-TYPE DOMAIN-CONTAINING PROTEIN"/>
    <property type="match status" value="1"/>
</dbReference>
<accession>A0A7D9JDD5</accession>
<comment type="caution">
    <text evidence="1">The sequence shown here is derived from an EMBL/GenBank/DDBJ whole genome shotgun (WGS) entry which is preliminary data.</text>
</comment>
<name>A0A7D9JDD5_PARCT</name>
<dbReference type="AlphaFoldDB" id="A0A7D9JDD5"/>
<dbReference type="OrthoDB" id="5988461at2759"/>
<gene>
    <name evidence="1" type="ORF">PACLA_8A069028</name>
</gene>
<evidence type="ECO:0000313" key="1">
    <source>
        <dbReference type="EMBL" id="CAB4027140.1"/>
    </source>
</evidence>
<dbReference type="PANTHER" id="PTHR31424">
    <property type="entry name" value="PROTEIN CBG23806"/>
    <property type="match status" value="1"/>
</dbReference>
<evidence type="ECO:0000313" key="2">
    <source>
        <dbReference type="Proteomes" id="UP001152795"/>
    </source>
</evidence>
<feature type="non-terminal residue" evidence="1">
    <location>
        <position position="295"/>
    </location>
</feature>
<protein>
    <submittedName>
        <fullName evidence="1">Uncharacterized protein</fullName>
    </submittedName>
</protein>
<dbReference type="Proteomes" id="UP001152795">
    <property type="component" value="Unassembled WGS sequence"/>
</dbReference>